<evidence type="ECO:0000313" key="1">
    <source>
        <dbReference type="EMBL" id="MBB3149632.1"/>
    </source>
</evidence>
<comment type="caution">
    <text evidence="1">The sequence shown here is derived from an EMBL/GenBank/DDBJ whole genome shotgun (WGS) entry which is preliminary data.</text>
</comment>
<keyword evidence="2" id="KW-1185">Reference proteome</keyword>
<dbReference type="RefSeq" id="WP_183665510.1">
    <property type="nucleotide sequence ID" value="NZ_JACHXN010000037.1"/>
</dbReference>
<dbReference type="Proteomes" id="UP000554520">
    <property type="component" value="Unassembled WGS sequence"/>
</dbReference>
<dbReference type="AlphaFoldDB" id="A0A839ULQ2"/>
<proteinExistence type="predicted"/>
<gene>
    <name evidence="1" type="ORF">FHS21_006086</name>
</gene>
<protein>
    <submittedName>
        <fullName evidence="1">Uncharacterized protein</fullName>
    </submittedName>
</protein>
<sequence>MRLLGAEDLQAARRAAAGRFYQIGMAGGLPEGWTFAFRKSLSGACHWLHECAHAHLHAVPMLLSLGHHEY</sequence>
<reference evidence="1 2" key="1">
    <citation type="submission" date="2020-08" db="EMBL/GenBank/DDBJ databases">
        <title>Genomic Encyclopedia of Type Strains, Phase III (KMG-III): the genomes of soil and plant-associated and newly described type strains.</title>
        <authorList>
            <person name="Whitman W."/>
        </authorList>
    </citation>
    <scope>NUCLEOTIDE SEQUENCE [LARGE SCALE GENOMIC DNA]</scope>
    <source>
        <strain evidence="1 2">CECT 7015</strain>
    </source>
</reference>
<accession>A0A839ULQ2</accession>
<organism evidence="1 2">
    <name type="scientific">Phyllobacterium trifolii</name>
    <dbReference type="NCBI Taxonomy" id="300193"/>
    <lineage>
        <taxon>Bacteria</taxon>
        <taxon>Pseudomonadati</taxon>
        <taxon>Pseudomonadota</taxon>
        <taxon>Alphaproteobacteria</taxon>
        <taxon>Hyphomicrobiales</taxon>
        <taxon>Phyllobacteriaceae</taxon>
        <taxon>Phyllobacterium</taxon>
    </lineage>
</organism>
<dbReference type="EMBL" id="JACHXN010000037">
    <property type="protein sequence ID" value="MBB3149632.1"/>
    <property type="molecule type" value="Genomic_DNA"/>
</dbReference>
<name>A0A839ULQ2_9HYPH</name>
<evidence type="ECO:0000313" key="2">
    <source>
        <dbReference type="Proteomes" id="UP000554520"/>
    </source>
</evidence>